<reference evidence="2" key="1">
    <citation type="journal article" date="2019" name="Int. J. Syst. Evol. Microbiol.">
        <title>The Global Catalogue of Microorganisms (GCM) 10K type strain sequencing project: providing services to taxonomists for standard genome sequencing and annotation.</title>
        <authorList>
            <consortium name="The Broad Institute Genomics Platform"/>
            <consortium name="The Broad Institute Genome Sequencing Center for Infectious Disease"/>
            <person name="Wu L."/>
            <person name="Ma J."/>
        </authorList>
    </citation>
    <scope>NUCLEOTIDE SEQUENCE [LARGE SCALE GENOMIC DNA]</scope>
    <source>
        <strain evidence="2">CCM 8911</strain>
    </source>
</reference>
<name>A0ABW4BCP3_9LACO</name>
<accession>A0ABW4BCP3</accession>
<evidence type="ECO:0000313" key="2">
    <source>
        <dbReference type="Proteomes" id="UP001597249"/>
    </source>
</evidence>
<dbReference type="EMBL" id="JBHTMO010000030">
    <property type="protein sequence ID" value="MFD1393788.1"/>
    <property type="molecule type" value="Genomic_DNA"/>
</dbReference>
<dbReference type="RefSeq" id="WP_125585910.1">
    <property type="nucleotide sequence ID" value="NZ_JBHTMO010000030.1"/>
</dbReference>
<keyword evidence="2" id="KW-1185">Reference proteome</keyword>
<sequence length="389" mass="42604">MAQNAEITVGAALEYRRRMAKGKFLVDLTPVTAVEIRFESGETITLPPGAIASLMFYKKRPRQGGRQFVADGFWLRAADGETTSIAQRLLTGHRQPRTRGVARLRDDANVAAITLKQEGAAAEYLITWSALSAPRAVNVAQFFARAEDQLIVLAMAPETYLLGELAQAAQQRDHRAQIVSTLVQGLESVDEAAAAALVDTVLDELVSFAPLAVKRSDQHIVVHHAAVGYSEDPGLAWQAVFYDDYGTQEYGGIDLLSYPELLGMDVRIEGEVFEGFAWLLWQITLEGAEAVARAKNIQAFHASLGASDAQDAAFHQATAKMRRFLDDYARQHSADPALPDVIQTYWPLTEGMKATLAGDASTGNVLTKQDPKLMAKFMKQFGDAFARFE</sequence>
<gene>
    <name evidence="1" type="ORF">ACFQ3L_09440</name>
</gene>
<organism evidence="1 2">
    <name type="scientific">Lacticaseibacillus jixianensis</name>
    <dbReference type="NCBI Taxonomy" id="2486012"/>
    <lineage>
        <taxon>Bacteria</taxon>
        <taxon>Bacillati</taxon>
        <taxon>Bacillota</taxon>
        <taxon>Bacilli</taxon>
        <taxon>Lactobacillales</taxon>
        <taxon>Lactobacillaceae</taxon>
        <taxon>Lacticaseibacillus</taxon>
    </lineage>
</organism>
<dbReference type="Proteomes" id="UP001597249">
    <property type="component" value="Unassembled WGS sequence"/>
</dbReference>
<evidence type="ECO:0000313" key="1">
    <source>
        <dbReference type="EMBL" id="MFD1393788.1"/>
    </source>
</evidence>
<proteinExistence type="predicted"/>
<comment type="caution">
    <text evidence="1">The sequence shown here is derived from an EMBL/GenBank/DDBJ whole genome shotgun (WGS) entry which is preliminary data.</text>
</comment>
<protein>
    <submittedName>
        <fullName evidence="1">Uncharacterized protein</fullName>
    </submittedName>
</protein>